<comment type="caution">
    <text evidence="8">The sequence shown here is derived from an EMBL/GenBank/DDBJ whole genome shotgun (WGS) entry which is preliminary data.</text>
</comment>
<proteinExistence type="predicted"/>
<feature type="region of interest" description="Disordered" evidence="5">
    <location>
        <begin position="97"/>
        <end position="137"/>
    </location>
</feature>
<evidence type="ECO:0000259" key="7">
    <source>
        <dbReference type="Pfam" id="PF06305"/>
    </source>
</evidence>
<sequence>MIPAAVAVVVFALNNKDPITLNLWPFALVVEQELYLVLTAVLGVGVLLGGVVSWSGGGHMRASLRKQAYEGEVARRQLQAEHEENLKLRAEVKAMKSVMEHGSQQSSDDDGKTIEHAPSSAAPGGSAGQLIKSQNVS</sequence>
<keyword evidence="3 6" id="KW-1133">Transmembrane helix</keyword>
<evidence type="ECO:0000256" key="2">
    <source>
        <dbReference type="ARBA" id="ARBA00022692"/>
    </source>
</evidence>
<evidence type="ECO:0000256" key="6">
    <source>
        <dbReference type="SAM" id="Phobius"/>
    </source>
</evidence>
<accession>A0A1E5QBE5</accession>
<evidence type="ECO:0000256" key="4">
    <source>
        <dbReference type="ARBA" id="ARBA00023136"/>
    </source>
</evidence>
<protein>
    <recommendedName>
        <fullName evidence="7">Lipopolysaccharide assembly protein A domain-containing protein</fullName>
    </recommendedName>
</protein>
<dbReference type="Proteomes" id="UP000095347">
    <property type="component" value="Unassembled WGS sequence"/>
</dbReference>
<keyword evidence="2 6" id="KW-0812">Transmembrane</keyword>
<keyword evidence="1" id="KW-1003">Cell membrane</keyword>
<keyword evidence="4 6" id="KW-0472">Membrane</keyword>
<evidence type="ECO:0000313" key="9">
    <source>
        <dbReference type="Proteomes" id="UP000095347"/>
    </source>
</evidence>
<evidence type="ECO:0000313" key="8">
    <source>
        <dbReference type="EMBL" id="OEJ69339.1"/>
    </source>
</evidence>
<dbReference type="AlphaFoldDB" id="A0A1E5QBE5"/>
<keyword evidence="9" id="KW-1185">Reference proteome</keyword>
<dbReference type="EMBL" id="MCGG01000008">
    <property type="protein sequence ID" value="OEJ69339.1"/>
    <property type="molecule type" value="Genomic_DNA"/>
</dbReference>
<evidence type="ECO:0000256" key="3">
    <source>
        <dbReference type="ARBA" id="ARBA00022989"/>
    </source>
</evidence>
<dbReference type="Pfam" id="PF06305">
    <property type="entry name" value="LapA_dom"/>
    <property type="match status" value="1"/>
</dbReference>
<reference evidence="9" key="1">
    <citation type="submission" date="2016-07" db="EMBL/GenBank/DDBJ databases">
        <authorList>
            <person name="Florea S."/>
            <person name="Webb J.S."/>
            <person name="Jaromczyk J."/>
            <person name="Schardl C.L."/>
        </authorList>
    </citation>
    <scope>NUCLEOTIDE SEQUENCE [LARGE SCALE GENOMIC DNA]</scope>
    <source>
        <strain evidence="9">MV-1</strain>
    </source>
</reference>
<organism evidence="8 9">
    <name type="scientific">Magnetovibrio blakemorei</name>
    <dbReference type="NCBI Taxonomy" id="28181"/>
    <lineage>
        <taxon>Bacteria</taxon>
        <taxon>Pseudomonadati</taxon>
        <taxon>Pseudomonadota</taxon>
        <taxon>Alphaproteobacteria</taxon>
        <taxon>Rhodospirillales</taxon>
        <taxon>Magnetovibrionaceae</taxon>
        <taxon>Magnetovibrio</taxon>
    </lineage>
</organism>
<evidence type="ECO:0000256" key="5">
    <source>
        <dbReference type="SAM" id="MobiDB-lite"/>
    </source>
</evidence>
<gene>
    <name evidence="8" type="ORF">BEN30_04485</name>
</gene>
<dbReference type="GO" id="GO:0005886">
    <property type="term" value="C:plasma membrane"/>
    <property type="evidence" value="ECO:0007669"/>
    <property type="project" value="InterPro"/>
</dbReference>
<name>A0A1E5QBE5_9PROT</name>
<feature type="transmembrane region" description="Helical" evidence="6">
    <location>
        <begin position="34"/>
        <end position="56"/>
    </location>
</feature>
<dbReference type="STRING" id="28181.BEN30_04485"/>
<dbReference type="InterPro" id="IPR010445">
    <property type="entry name" value="LapA_dom"/>
</dbReference>
<evidence type="ECO:0000256" key="1">
    <source>
        <dbReference type="ARBA" id="ARBA00022475"/>
    </source>
</evidence>
<feature type="domain" description="Lipopolysaccharide assembly protein A" evidence="7">
    <location>
        <begin position="14"/>
        <end position="70"/>
    </location>
</feature>